<evidence type="ECO:0000256" key="5">
    <source>
        <dbReference type="ARBA" id="ARBA00023242"/>
    </source>
</evidence>
<feature type="compositionally biased region" description="Basic residues" evidence="6">
    <location>
        <begin position="299"/>
        <end position="308"/>
    </location>
</feature>
<accession>A0A3B6QKU0</accession>
<dbReference type="Gramene" id="TraesMAC6D03G03759590.1">
    <property type="protein sequence ID" value="TraesMAC6D03G03759590.1"/>
    <property type="gene ID" value="TraesMAC6D03G03759590"/>
</dbReference>
<dbReference type="OMA" id="NNANHDR"/>
<dbReference type="GO" id="GO:0005634">
    <property type="term" value="C:nucleus"/>
    <property type="evidence" value="ECO:0007669"/>
    <property type="project" value="UniProtKB-SubCell"/>
</dbReference>
<proteinExistence type="predicted"/>
<feature type="domain" description="NAC" evidence="7">
    <location>
        <begin position="67"/>
        <end position="241"/>
    </location>
</feature>
<dbReference type="Gramene" id="TraesWEE_scaffold_017005_01G000400.1">
    <property type="protein sequence ID" value="TraesWEE_scaffold_017005_01G000400.1"/>
    <property type="gene ID" value="TraesWEE_scaffold_017005_01G000400"/>
</dbReference>
<dbReference type="Gramene" id="TraesCLE_scaffold_017270_01G000500.1">
    <property type="protein sequence ID" value="TraesCLE_scaffold_017270_01G000500.1"/>
    <property type="gene ID" value="TraesCLE_scaffold_017270_01G000500"/>
</dbReference>
<dbReference type="Gramene" id="TraesSTA6D03G03754550.1">
    <property type="protein sequence ID" value="TraesSTA6D03G03754550.1"/>
    <property type="gene ID" value="TraesSTA6D03G03754550"/>
</dbReference>
<feature type="region of interest" description="Disordered" evidence="6">
    <location>
        <begin position="140"/>
        <end position="169"/>
    </location>
</feature>
<dbReference type="EnsemblPlants" id="TraesCS6D02G279500.1">
    <property type="protein sequence ID" value="TraesCS6D02G279500.1"/>
    <property type="gene ID" value="TraesCS6D02G279500"/>
</dbReference>
<keyword evidence="3" id="KW-0238">DNA-binding</keyword>
<sequence length="636" mass="69774">MSSPFQSPAPRLADMAAEEGDGEEDKAIVVGAGDTAEEEIVAGADEEEEMHGGWDGGGGGGDGMFRPPPGFRFMPTEDEMIRYYLLPKLQGRAYVPNNAIIEDSVYQCHPDGLTSKYMDRGQAGRSFYFLSPRERKYKNGVRPRRDTKDRLGRWKASTGKTDERGGGDVRKEERVAGDGTTKYCKSGLAYFYFRGRGEKEKKSGWLMQELTVPEYEIKLPEKGGPGGPTLDRYVMYKIYPAPVGRKKRNNDDEAGPSNAEAAESDDEGETAELPPMLSDKQAGKRPVSEDQQLRNPAAAKKKRGRRSNRLQIEPPAPPPPPPQPQGDGMQAPFGMLEYYDGPGQPMGYQAAARTPLPLVTYNNGQGHVPRQQVAYNGQVPIMTRQPAAYNGQMPMTQQQGTYNCQVSIMTRQPVAYNGQMMPVPQQQQQVAFNCQMRPPRSGQNQKMMTRPSCPAGQAVNPPPVVPLPQKQPETDEMLEKRVLEQNLEEYLWMQQQQQQQQMALMMRQQQQWTMAFMMQQQPYFGGSNADCNPDAGGKAPQFSLDDFYASQAAEHYRRSRAVLPATSGSPGEAAPVKADGSPDSTVVSAVGSGDGNNANHDRAESAAVKASPGGSASAEDEITPNMVGLGDRCSIL</sequence>
<name>A0A3B6QKU0_WHEAT</name>
<dbReference type="Gramene" id="TraesKAR6D01G0293350.1">
    <property type="protein sequence ID" value="cds.TraesKAR6D01G0293350.1"/>
    <property type="gene ID" value="TraesKAR6D01G0293350"/>
</dbReference>
<protein>
    <recommendedName>
        <fullName evidence="7">NAC domain-containing protein</fullName>
    </recommendedName>
</protein>
<evidence type="ECO:0000259" key="7">
    <source>
        <dbReference type="PROSITE" id="PS51005"/>
    </source>
</evidence>
<organism evidence="8">
    <name type="scientific">Triticum aestivum</name>
    <name type="common">Wheat</name>
    <dbReference type="NCBI Taxonomy" id="4565"/>
    <lineage>
        <taxon>Eukaryota</taxon>
        <taxon>Viridiplantae</taxon>
        <taxon>Streptophyta</taxon>
        <taxon>Embryophyta</taxon>
        <taxon>Tracheophyta</taxon>
        <taxon>Spermatophyta</taxon>
        <taxon>Magnoliopsida</taxon>
        <taxon>Liliopsida</taxon>
        <taxon>Poales</taxon>
        <taxon>Poaceae</taxon>
        <taxon>BOP clade</taxon>
        <taxon>Pooideae</taxon>
        <taxon>Triticodae</taxon>
        <taxon>Triticeae</taxon>
        <taxon>Triticinae</taxon>
        <taxon>Triticum</taxon>
    </lineage>
</organism>
<feature type="compositionally biased region" description="Basic and acidic residues" evidence="6">
    <location>
        <begin position="143"/>
        <end position="152"/>
    </location>
</feature>
<dbReference type="SUPFAM" id="SSF101941">
    <property type="entry name" value="NAC domain"/>
    <property type="match status" value="1"/>
</dbReference>
<dbReference type="PANTHER" id="PTHR31719:SF243">
    <property type="entry name" value="NAC DOMAIN-CONTAINING PROTEIN"/>
    <property type="match status" value="1"/>
</dbReference>
<evidence type="ECO:0000256" key="4">
    <source>
        <dbReference type="ARBA" id="ARBA00023163"/>
    </source>
</evidence>
<dbReference type="Gramene" id="TraesROB_scaffold_058854_01G000300.1">
    <property type="protein sequence ID" value="TraesROB_scaffold_058854_01G000300.1"/>
    <property type="gene ID" value="TraesROB_scaffold_058854_01G000300"/>
</dbReference>
<keyword evidence="4" id="KW-0804">Transcription</keyword>
<dbReference type="InterPro" id="IPR003441">
    <property type="entry name" value="NAC-dom"/>
</dbReference>
<dbReference type="Gramene" id="TraesJAG6D03G03744410.1">
    <property type="protein sequence ID" value="TraesJAG6D03G03744410.1"/>
    <property type="gene ID" value="TraesJAG6D03G03744410"/>
</dbReference>
<comment type="subcellular location">
    <subcellularLocation>
        <location evidence="1">Nucleus</location>
    </subcellularLocation>
</comment>
<feature type="region of interest" description="Disordered" evidence="6">
    <location>
        <begin position="1"/>
        <end position="25"/>
    </location>
</feature>
<evidence type="ECO:0000256" key="6">
    <source>
        <dbReference type="SAM" id="MobiDB-lite"/>
    </source>
</evidence>
<feature type="region of interest" description="Disordered" evidence="6">
    <location>
        <begin position="562"/>
        <end position="636"/>
    </location>
</feature>
<dbReference type="GO" id="GO:0003677">
    <property type="term" value="F:DNA binding"/>
    <property type="evidence" value="ECO:0007669"/>
    <property type="project" value="UniProtKB-KW"/>
</dbReference>
<feature type="compositionally biased region" description="Basic and acidic residues" evidence="6">
    <location>
        <begin position="160"/>
        <end position="169"/>
    </location>
</feature>
<dbReference type="Gramene" id="TraesJUL6D03G03794560.1">
    <property type="protein sequence ID" value="TraesJUL6D03G03794560.1"/>
    <property type="gene ID" value="TraesJUL6D03G03794560"/>
</dbReference>
<feature type="region of interest" description="Disordered" evidence="6">
    <location>
        <begin position="439"/>
        <end position="464"/>
    </location>
</feature>
<dbReference type="Gramene" id="TraesNOR6D03G03802180.1">
    <property type="protein sequence ID" value="TraesNOR6D03G03802180.1"/>
    <property type="gene ID" value="TraesNOR6D03G03802180"/>
</dbReference>
<reference evidence="8" key="2">
    <citation type="submission" date="2018-10" db="UniProtKB">
        <authorList>
            <consortium name="EnsemblPlants"/>
        </authorList>
    </citation>
    <scope>IDENTIFICATION</scope>
</reference>
<dbReference type="Gramene" id="TraesCS6D02G279500.1">
    <property type="protein sequence ID" value="TraesCS6D02G279500.1"/>
    <property type="gene ID" value="TraesCS6D02G279500"/>
</dbReference>
<evidence type="ECO:0000256" key="2">
    <source>
        <dbReference type="ARBA" id="ARBA00023015"/>
    </source>
</evidence>
<feature type="region of interest" description="Disordered" evidence="6">
    <location>
        <begin position="243"/>
        <end position="340"/>
    </location>
</feature>
<dbReference type="Gramene" id="TraesCAD_scaffold_059326_01G000300.1">
    <property type="protein sequence ID" value="TraesCAD_scaffold_059326_01G000300.1"/>
    <property type="gene ID" value="TraesCAD_scaffold_059326_01G000300"/>
</dbReference>
<dbReference type="Gramene" id="TraesLDM6D03G03765230.1">
    <property type="protein sequence ID" value="TraesLDM6D03G03765230.1"/>
    <property type="gene ID" value="TraesLDM6D03G03765230"/>
</dbReference>
<dbReference type="PANTHER" id="PTHR31719">
    <property type="entry name" value="NAC TRANSCRIPTION FACTOR 56"/>
    <property type="match status" value="1"/>
</dbReference>
<evidence type="ECO:0000256" key="3">
    <source>
        <dbReference type="ARBA" id="ARBA00023125"/>
    </source>
</evidence>
<keyword evidence="2" id="KW-0805">Transcription regulation</keyword>
<dbReference type="Proteomes" id="UP000019116">
    <property type="component" value="Chromosome 6D"/>
</dbReference>
<dbReference type="Gramene" id="TraesARI6D03G03725850.1">
    <property type="protein sequence ID" value="TraesARI6D03G03725850.1"/>
    <property type="gene ID" value="TraesARI6D03G03725850"/>
</dbReference>
<evidence type="ECO:0000256" key="1">
    <source>
        <dbReference type="ARBA" id="ARBA00004123"/>
    </source>
</evidence>
<dbReference type="Pfam" id="PF02365">
    <property type="entry name" value="NAM"/>
    <property type="match status" value="1"/>
</dbReference>
<reference evidence="8" key="1">
    <citation type="submission" date="2018-08" db="EMBL/GenBank/DDBJ databases">
        <authorList>
            <person name="Rossello M."/>
        </authorList>
    </citation>
    <scope>NUCLEOTIDE SEQUENCE [LARGE SCALE GENOMIC DNA]</scope>
    <source>
        <strain evidence="8">cv. Chinese Spring</strain>
    </source>
</reference>
<evidence type="ECO:0000313" key="8">
    <source>
        <dbReference type="EnsemblPlants" id="TraesCS6D02G279500.1"/>
    </source>
</evidence>
<evidence type="ECO:0000313" key="9">
    <source>
        <dbReference type="Proteomes" id="UP000019116"/>
    </source>
</evidence>
<dbReference type="PROSITE" id="PS51005">
    <property type="entry name" value="NAC"/>
    <property type="match status" value="1"/>
</dbReference>
<feature type="compositionally biased region" description="Pro residues" evidence="6">
    <location>
        <begin position="314"/>
        <end position="324"/>
    </location>
</feature>
<dbReference type="Gramene" id="TraesCS6D03G0665000.1">
    <property type="protein sequence ID" value="TraesCS6D03G0665000.1.CDS"/>
    <property type="gene ID" value="TraesCS6D03G0665000"/>
</dbReference>
<dbReference type="Gene3D" id="2.170.150.80">
    <property type="entry name" value="NAC domain"/>
    <property type="match status" value="1"/>
</dbReference>
<keyword evidence="5" id="KW-0539">Nucleus</keyword>
<dbReference type="Gramene" id="TraesLAC6D03G03711900.1">
    <property type="protein sequence ID" value="TraesLAC6D03G03711900.1"/>
    <property type="gene ID" value="TraesLAC6D03G03711900"/>
</dbReference>
<dbReference type="GO" id="GO:0006355">
    <property type="term" value="P:regulation of DNA-templated transcription"/>
    <property type="evidence" value="ECO:0007669"/>
    <property type="project" value="InterPro"/>
</dbReference>
<dbReference type="STRING" id="4565.A0A3B6QKU0"/>
<keyword evidence="9" id="KW-1185">Reference proteome</keyword>
<dbReference type="InterPro" id="IPR036093">
    <property type="entry name" value="NAC_dom_sf"/>
</dbReference>
<dbReference type="Gramene" id="TraesSYM6D03G03709200.1">
    <property type="protein sequence ID" value="TraesSYM6D03G03709200.1"/>
    <property type="gene ID" value="TraesSYM6D03G03709200"/>
</dbReference>
<dbReference type="AlphaFoldDB" id="A0A3B6QKU0"/>
<dbReference type="SMR" id="A0A3B6QKU0"/>